<name>A0AAV5DHX5_ELECO</name>
<organism evidence="7 8">
    <name type="scientific">Eleusine coracana subsp. coracana</name>
    <dbReference type="NCBI Taxonomy" id="191504"/>
    <lineage>
        <taxon>Eukaryota</taxon>
        <taxon>Viridiplantae</taxon>
        <taxon>Streptophyta</taxon>
        <taxon>Embryophyta</taxon>
        <taxon>Tracheophyta</taxon>
        <taxon>Spermatophyta</taxon>
        <taxon>Magnoliopsida</taxon>
        <taxon>Liliopsida</taxon>
        <taxon>Poales</taxon>
        <taxon>Poaceae</taxon>
        <taxon>PACMAD clade</taxon>
        <taxon>Chloridoideae</taxon>
        <taxon>Cynodonteae</taxon>
        <taxon>Eleusininae</taxon>
        <taxon>Eleusine</taxon>
    </lineage>
</organism>
<evidence type="ECO:0000259" key="6">
    <source>
        <dbReference type="PROSITE" id="PS50405"/>
    </source>
</evidence>
<dbReference type="Gene3D" id="3.40.30.10">
    <property type="entry name" value="Glutaredoxin"/>
    <property type="match status" value="1"/>
</dbReference>
<keyword evidence="1 4" id="KW-0808">Transferase</keyword>
<comment type="catalytic activity">
    <reaction evidence="3 4">
        <text>RX + glutathione = an S-substituted glutathione + a halide anion + H(+)</text>
        <dbReference type="Rhea" id="RHEA:16437"/>
        <dbReference type="ChEBI" id="CHEBI:15378"/>
        <dbReference type="ChEBI" id="CHEBI:16042"/>
        <dbReference type="ChEBI" id="CHEBI:17792"/>
        <dbReference type="ChEBI" id="CHEBI:57925"/>
        <dbReference type="ChEBI" id="CHEBI:90779"/>
        <dbReference type="EC" id="2.5.1.18"/>
    </reaction>
</comment>
<dbReference type="SUPFAM" id="SSF47616">
    <property type="entry name" value="GST C-terminal domain-like"/>
    <property type="match status" value="1"/>
</dbReference>
<dbReference type="SFLD" id="SFLDS00019">
    <property type="entry name" value="Glutathione_Transferase_(cytos"/>
    <property type="match status" value="1"/>
</dbReference>
<dbReference type="SFLD" id="SFLDG00358">
    <property type="entry name" value="Main_(cytGST)"/>
    <property type="match status" value="1"/>
</dbReference>
<dbReference type="InterPro" id="IPR010987">
    <property type="entry name" value="Glutathione-S-Trfase_C-like"/>
</dbReference>
<dbReference type="SUPFAM" id="SSF52833">
    <property type="entry name" value="Thioredoxin-like"/>
    <property type="match status" value="1"/>
</dbReference>
<evidence type="ECO:0000256" key="3">
    <source>
        <dbReference type="ARBA" id="ARBA00047960"/>
    </source>
</evidence>
<gene>
    <name evidence="7" type="primary">ga27732</name>
    <name evidence="7" type="ORF">PR202_ga27732</name>
</gene>
<evidence type="ECO:0000256" key="2">
    <source>
        <dbReference type="ARBA" id="ARBA00025743"/>
    </source>
</evidence>
<evidence type="ECO:0000259" key="5">
    <source>
        <dbReference type="PROSITE" id="PS50404"/>
    </source>
</evidence>
<dbReference type="InterPro" id="IPR045073">
    <property type="entry name" value="Omega/Tau-like"/>
</dbReference>
<sequence>MAGGGGDHDELKLLGLWASPFVLRVKLALSFKGLSYEYVEEDLYHKSSRLLRYNPVHKKVPVLLHDGKPVCESRVIVEYIDDAFPVAGKSLLPSDDPYERAEARFWAGFIDDKLMASWIQSIRGKTPAEQEEGMAHTLDAVATLEAALKEKGTPFFGGEEVGFVDVVLGGVAGWVPASAALYGTRLFDAERSPCLDAWLGSFSALEEVRAVVPDVDALVEYGRMREAEIAAAAGK</sequence>
<dbReference type="SFLD" id="SFLDG01152">
    <property type="entry name" value="Main.3:_Omega-_and_Tau-like"/>
    <property type="match status" value="1"/>
</dbReference>
<dbReference type="PANTHER" id="PTHR11260">
    <property type="entry name" value="GLUTATHIONE S-TRANSFERASE, GST, SUPERFAMILY, GST DOMAIN CONTAINING"/>
    <property type="match status" value="1"/>
</dbReference>
<evidence type="ECO:0000313" key="7">
    <source>
        <dbReference type="EMBL" id="GJN09702.1"/>
    </source>
</evidence>
<proteinExistence type="inferred from homology"/>
<reference evidence="7" key="2">
    <citation type="submission" date="2021-12" db="EMBL/GenBank/DDBJ databases">
        <title>Resequencing data analysis of finger millet.</title>
        <authorList>
            <person name="Hatakeyama M."/>
            <person name="Aluri S."/>
            <person name="Balachadran M.T."/>
            <person name="Sivarajan S.R."/>
            <person name="Poveda L."/>
            <person name="Shimizu-Inatsugi R."/>
            <person name="Schlapbach R."/>
            <person name="Sreeman S.M."/>
            <person name="Shimizu K.K."/>
        </authorList>
    </citation>
    <scope>NUCLEOTIDE SEQUENCE</scope>
</reference>
<dbReference type="AlphaFoldDB" id="A0AAV5DHX5"/>
<comment type="similarity">
    <text evidence="2">Belongs to the GST superfamily. Tau family.</text>
</comment>
<dbReference type="PANTHER" id="PTHR11260:SF770">
    <property type="entry name" value="GLUTATHIONE S-TRANSFERASE"/>
    <property type="match status" value="1"/>
</dbReference>
<dbReference type="PROSITE" id="PS50404">
    <property type="entry name" value="GST_NTER"/>
    <property type="match status" value="1"/>
</dbReference>
<dbReference type="InterPro" id="IPR004045">
    <property type="entry name" value="Glutathione_S-Trfase_N"/>
</dbReference>
<dbReference type="GO" id="GO:0005829">
    <property type="term" value="C:cytosol"/>
    <property type="evidence" value="ECO:0007669"/>
    <property type="project" value="UniProtKB-SubCell"/>
</dbReference>
<dbReference type="FunFam" id="1.20.1050.10:FF:000016">
    <property type="entry name" value="Glutathione S-transferase U9"/>
    <property type="match status" value="1"/>
</dbReference>
<evidence type="ECO:0000256" key="4">
    <source>
        <dbReference type="RuleBase" id="RU369102"/>
    </source>
</evidence>
<keyword evidence="4" id="KW-0963">Cytoplasm</keyword>
<dbReference type="InterPro" id="IPR036282">
    <property type="entry name" value="Glutathione-S-Trfase_C_sf"/>
</dbReference>
<dbReference type="GO" id="GO:0004364">
    <property type="term" value="F:glutathione transferase activity"/>
    <property type="evidence" value="ECO:0007669"/>
    <property type="project" value="UniProtKB-UniRule"/>
</dbReference>
<comment type="function">
    <text evidence="4">Is involved in the conjugation of reduced glutathione to a wide number of exogenous and endogenous hydrophobic electrophiles.</text>
</comment>
<keyword evidence="8" id="KW-1185">Reference proteome</keyword>
<protein>
    <recommendedName>
        <fullName evidence="4">Glutathione S-transferase</fullName>
        <ecNumber evidence="4">2.5.1.18</ecNumber>
    </recommendedName>
</protein>
<comment type="caution">
    <text evidence="7">The sequence shown here is derived from an EMBL/GenBank/DDBJ whole genome shotgun (WGS) entry which is preliminary data.</text>
</comment>
<dbReference type="Pfam" id="PF13410">
    <property type="entry name" value="GST_C_2"/>
    <property type="match status" value="1"/>
</dbReference>
<dbReference type="PROSITE" id="PS50405">
    <property type="entry name" value="GST_CTER"/>
    <property type="match status" value="1"/>
</dbReference>
<dbReference type="Gene3D" id="1.20.1050.10">
    <property type="match status" value="1"/>
</dbReference>
<dbReference type="InterPro" id="IPR045074">
    <property type="entry name" value="GST_C_Tau"/>
</dbReference>
<evidence type="ECO:0000313" key="8">
    <source>
        <dbReference type="Proteomes" id="UP001054889"/>
    </source>
</evidence>
<dbReference type="InterPro" id="IPR036249">
    <property type="entry name" value="Thioredoxin-like_sf"/>
</dbReference>
<comment type="subcellular location">
    <subcellularLocation>
        <location evidence="4">Cytoplasm</location>
        <location evidence="4">Cytosol</location>
    </subcellularLocation>
</comment>
<dbReference type="CDD" id="cd03185">
    <property type="entry name" value="GST_C_Tau"/>
    <property type="match status" value="1"/>
</dbReference>
<reference evidence="7" key="1">
    <citation type="journal article" date="2018" name="DNA Res.">
        <title>Multiple hybrid de novo genome assembly of finger millet, an orphan allotetraploid crop.</title>
        <authorList>
            <person name="Hatakeyama M."/>
            <person name="Aluri S."/>
            <person name="Balachadran M.T."/>
            <person name="Sivarajan S.R."/>
            <person name="Patrignani A."/>
            <person name="Gruter S."/>
            <person name="Poveda L."/>
            <person name="Shimizu-Inatsugi R."/>
            <person name="Baeten J."/>
            <person name="Francoijs K.J."/>
            <person name="Nataraja K.N."/>
            <person name="Reddy Y.A.N."/>
            <person name="Phadnis S."/>
            <person name="Ravikumar R.L."/>
            <person name="Schlapbach R."/>
            <person name="Sreeman S.M."/>
            <person name="Shimizu K.K."/>
        </authorList>
    </citation>
    <scope>NUCLEOTIDE SEQUENCE</scope>
</reference>
<dbReference type="FunFam" id="3.40.30.10:FF:000044">
    <property type="entry name" value="Glutathione S-transferase GSTU6"/>
    <property type="match status" value="1"/>
</dbReference>
<dbReference type="Proteomes" id="UP001054889">
    <property type="component" value="Unassembled WGS sequence"/>
</dbReference>
<dbReference type="EC" id="2.5.1.18" evidence="4"/>
<accession>A0AAV5DHX5</accession>
<dbReference type="EMBL" id="BQKI01000016">
    <property type="protein sequence ID" value="GJN09702.1"/>
    <property type="molecule type" value="Genomic_DNA"/>
</dbReference>
<evidence type="ECO:0000256" key="1">
    <source>
        <dbReference type="ARBA" id="ARBA00022679"/>
    </source>
</evidence>
<dbReference type="CDD" id="cd03058">
    <property type="entry name" value="GST_N_Tau"/>
    <property type="match status" value="1"/>
</dbReference>
<dbReference type="GO" id="GO:0009407">
    <property type="term" value="P:toxin catabolic process"/>
    <property type="evidence" value="ECO:0007669"/>
    <property type="project" value="UniProtKB-ARBA"/>
</dbReference>
<dbReference type="Pfam" id="PF02798">
    <property type="entry name" value="GST_N"/>
    <property type="match status" value="1"/>
</dbReference>
<feature type="domain" description="GST N-terminal" evidence="5">
    <location>
        <begin position="9"/>
        <end position="88"/>
    </location>
</feature>
<feature type="domain" description="GST C-terminal" evidence="6">
    <location>
        <begin position="96"/>
        <end position="233"/>
    </location>
</feature>
<dbReference type="InterPro" id="IPR040079">
    <property type="entry name" value="Glutathione_S-Trfase"/>
</dbReference>
<dbReference type="GO" id="GO:0006749">
    <property type="term" value="P:glutathione metabolic process"/>
    <property type="evidence" value="ECO:0007669"/>
    <property type="project" value="InterPro"/>
</dbReference>